<keyword evidence="1" id="KW-0812">Transmembrane</keyword>
<feature type="transmembrane region" description="Helical" evidence="1">
    <location>
        <begin position="216"/>
        <end position="233"/>
    </location>
</feature>
<feature type="transmembrane region" description="Helical" evidence="1">
    <location>
        <begin position="122"/>
        <end position="141"/>
    </location>
</feature>
<dbReference type="InterPro" id="IPR029787">
    <property type="entry name" value="Nucleotide_cyclase"/>
</dbReference>
<keyword evidence="4" id="KW-1185">Reference proteome</keyword>
<evidence type="ECO:0000313" key="3">
    <source>
        <dbReference type="EMBL" id="MBB4766728.1"/>
    </source>
</evidence>
<sequence length="466" mass="48974">MSRIGIWIFVAVAFVAAATEAYVYALPVGEVMHVATYTVLCGLAWWSALRLRRGRLPWLLIAACQTLWFAGDAYELLELHLVGATSAVGPADVFWLGGYPLLAVALALLARRRAAGGLRGSVVDALILTVAAAAVSWQFIMKPLTDGYTLAESTVPLLYPLADVVLLTAALVIALSPGTRTAPTRLLLAGVVCYLVMDLCWNVLPYLLSPEVFEPLGVLVLAGNALIVAAGLHPDRAELTTPGPAGGTLHPARIFFLGLALLTAPVLAIFTPQDMVGAVASAACALLVVVRFVNVSRAQERAQAQLAFQASCDPLTGLANRTALGAQLARTEPAPDAPVAVLYVDLDGFKQINDEYGHEAGDAVLRAVSGRLSSAVREGDLVARLGGDEFVLLCPGVPADEAVRLAERIITDVAWPVAYEGHDLVVGASIGIAGSTDDAAEGLLRSADAAMYEAKRLGRGRWVLSA</sequence>
<accession>A0A7W7I5U8</accession>
<feature type="transmembrane region" description="Helical" evidence="1">
    <location>
        <begin position="56"/>
        <end position="73"/>
    </location>
</feature>
<feature type="transmembrane region" description="Helical" evidence="1">
    <location>
        <begin position="186"/>
        <end position="204"/>
    </location>
</feature>
<dbReference type="EMBL" id="JACHNH010000001">
    <property type="protein sequence ID" value="MBB4766728.1"/>
    <property type="molecule type" value="Genomic_DNA"/>
</dbReference>
<keyword evidence="1" id="KW-1133">Transmembrane helix</keyword>
<feature type="transmembrane region" description="Helical" evidence="1">
    <location>
        <begin position="276"/>
        <end position="293"/>
    </location>
</feature>
<keyword evidence="1" id="KW-0472">Membrane</keyword>
<dbReference type="AlphaFoldDB" id="A0A7W7I5U8"/>
<dbReference type="SMART" id="SM00267">
    <property type="entry name" value="GGDEF"/>
    <property type="match status" value="1"/>
</dbReference>
<evidence type="ECO:0000259" key="2">
    <source>
        <dbReference type="PROSITE" id="PS50887"/>
    </source>
</evidence>
<comment type="caution">
    <text evidence="3">The sequence shown here is derived from an EMBL/GenBank/DDBJ whole genome shotgun (WGS) entry which is preliminary data.</text>
</comment>
<evidence type="ECO:0000256" key="1">
    <source>
        <dbReference type="SAM" id="Phobius"/>
    </source>
</evidence>
<dbReference type="PANTHER" id="PTHR46663:SF2">
    <property type="entry name" value="GGDEF DOMAIN-CONTAINING PROTEIN"/>
    <property type="match status" value="1"/>
</dbReference>
<name>A0A7W7I5U8_9ACTN</name>
<dbReference type="InterPro" id="IPR000160">
    <property type="entry name" value="GGDEF_dom"/>
</dbReference>
<feature type="transmembrane region" description="Helical" evidence="1">
    <location>
        <begin position="254"/>
        <end position="270"/>
    </location>
</feature>
<dbReference type="Proteomes" id="UP000578112">
    <property type="component" value="Unassembled WGS sequence"/>
</dbReference>
<feature type="domain" description="GGDEF" evidence="2">
    <location>
        <begin position="337"/>
        <end position="466"/>
    </location>
</feature>
<feature type="transmembrane region" description="Helical" evidence="1">
    <location>
        <begin position="153"/>
        <end position="174"/>
    </location>
</feature>
<dbReference type="Pfam" id="PF00990">
    <property type="entry name" value="GGDEF"/>
    <property type="match status" value="1"/>
</dbReference>
<proteinExistence type="predicted"/>
<dbReference type="Gene3D" id="3.30.70.270">
    <property type="match status" value="1"/>
</dbReference>
<protein>
    <submittedName>
        <fullName evidence="3">Diguanylate cyclase (GGDEF)-like protein</fullName>
    </submittedName>
</protein>
<dbReference type="InterPro" id="IPR052163">
    <property type="entry name" value="DGC-Regulatory_Protein"/>
</dbReference>
<dbReference type="NCBIfam" id="TIGR00254">
    <property type="entry name" value="GGDEF"/>
    <property type="match status" value="1"/>
</dbReference>
<evidence type="ECO:0000313" key="4">
    <source>
        <dbReference type="Proteomes" id="UP000578112"/>
    </source>
</evidence>
<reference evidence="3 4" key="1">
    <citation type="submission" date="2020-08" db="EMBL/GenBank/DDBJ databases">
        <title>Sequencing the genomes of 1000 actinobacteria strains.</title>
        <authorList>
            <person name="Klenk H.-P."/>
        </authorList>
    </citation>
    <scope>NUCLEOTIDE SEQUENCE [LARGE SCALE GENOMIC DNA]</scope>
    <source>
        <strain evidence="3 4">DSM 43149</strain>
    </source>
</reference>
<feature type="transmembrane region" description="Helical" evidence="1">
    <location>
        <begin position="93"/>
        <end position="110"/>
    </location>
</feature>
<feature type="transmembrane region" description="Helical" evidence="1">
    <location>
        <begin position="31"/>
        <end position="49"/>
    </location>
</feature>
<dbReference type="FunFam" id="3.30.70.270:FF:000001">
    <property type="entry name" value="Diguanylate cyclase domain protein"/>
    <property type="match status" value="1"/>
</dbReference>
<organism evidence="3 4">
    <name type="scientific">Actinoplanes digitatis</name>
    <dbReference type="NCBI Taxonomy" id="1868"/>
    <lineage>
        <taxon>Bacteria</taxon>
        <taxon>Bacillati</taxon>
        <taxon>Actinomycetota</taxon>
        <taxon>Actinomycetes</taxon>
        <taxon>Micromonosporales</taxon>
        <taxon>Micromonosporaceae</taxon>
        <taxon>Actinoplanes</taxon>
    </lineage>
</organism>
<dbReference type="InterPro" id="IPR043128">
    <property type="entry name" value="Rev_trsase/Diguanyl_cyclase"/>
</dbReference>
<gene>
    <name evidence="3" type="ORF">BJ971_007284</name>
</gene>
<dbReference type="SUPFAM" id="SSF55073">
    <property type="entry name" value="Nucleotide cyclase"/>
    <property type="match status" value="1"/>
</dbReference>
<dbReference type="CDD" id="cd01949">
    <property type="entry name" value="GGDEF"/>
    <property type="match status" value="1"/>
</dbReference>
<dbReference type="PROSITE" id="PS50887">
    <property type="entry name" value="GGDEF"/>
    <property type="match status" value="1"/>
</dbReference>
<dbReference type="PANTHER" id="PTHR46663">
    <property type="entry name" value="DIGUANYLATE CYCLASE DGCT-RELATED"/>
    <property type="match status" value="1"/>
</dbReference>
<dbReference type="RefSeq" id="WP_184997834.1">
    <property type="nucleotide sequence ID" value="NZ_BOMK01000052.1"/>
</dbReference>